<comment type="caution">
    <text evidence="1">The sequence shown here is derived from an EMBL/GenBank/DDBJ whole genome shotgun (WGS) entry which is preliminary data.</text>
</comment>
<evidence type="ECO:0000313" key="1">
    <source>
        <dbReference type="EMBL" id="KAK2948680.1"/>
    </source>
</evidence>
<gene>
    <name evidence="1" type="ORF">BLNAU_16421</name>
</gene>
<protein>
    <submittedName>
        <fullName evidence="1">Uncharacterized protein</fullName>
    </submittedName>
</protein>
<sequence length="87" mass="9884">MKMLDSLHHNTSTRMHLRLANVGLITHILTSLNPLSLSIADTQDIHSYLISIITLSLWLSTPYALNKLEIEDSSIYTPSVYQLLVHR</sequence>
<keyword evidence="2" id="KW-1185">Reference proteome</keyword>
<reference evidence="1 2" key="1">
    <citation type="journal article" date="2022" name="bioRxiv">
        <title>Genomics of Preaxostyla Flagellates Illuminates Evolutionary Transitions and the Path Towards Mitochondrial Loss.</title>
        <authorList>
            <person name="Novak L.V.F."/>
            <person name="Treitli S.C."/>
            <person name="Pyrih J."/>
            <person name="Halakuc P."/>
            <person name="Pipaliya S.V."/>
            <person name="Vacek V."/>
            <person name="Brzon O."/>
            <person name="Soukal P."/>
            <person name="Eme L."/>
            <person name="Dacks J.B."/>
            <person name="Karnkowska A."/>
            <person name="Elias M."/>
            <person name="Hampl V."/>
        </authorList>
    </citation>
    <scope>NUCLEOTIDE SEQUENCE [LARGE SCALE GENOMIC DNA]</scope>
    <source>
        <strain evidence="1">NAU3</strain>
        <tissue evidence="1">Gut</tissue>
    </source>
</reference>
<proteinExistence type="predicted"/>
<dbReference type="Proteomes" id="UP001281761">
    <property type="component" value="Unassembled WGS sequence"/>
</dbReference>
<dbReference type="EMBL" id="JARBJD010000171">
    <property type="protein sequence ID" value="KAK2948680.1"/>
    <property type="molecule type" value="Genomic_DNA"/>
</dbReference>
<evidence type="ECO:0000313" key="2">
    <source>
        <dbReference type="Proteomes" id="UP001281761"/>
    </source>
</evidence>
<name>A0ABQ9XBH2_9EUKA</name>
<accession>A0ABQ9XBH2</accession>
<organism evidence="1 2">
    <name type="scientific">Blattamonas nauphoetae</name>
    <dbReference type="NCBI Taxonomy" id="2049346"/>
    <lineage>
        <taxon>Eukaryota</taxon>
        <taxon>Metamonada</taxon>
        <taxon>Preaxostyla</taxon>
        <taxon>Oxymonadida</taxon>
        <taxon>Blattamonas</taxon>
    </lineage>
</organism>